<keyword evidence="1" id="KW-0472">Membrane</keyword>
<dbReference type="AlphaFoldDB" id="A0A2N5ZDT9"/>
<keyword evidence="1" id="KW-0812">Transmembrane</keyword>
<evidence type="ECO:0000256" key="1">
    <source>
        <dbReference type="SAM" id="Phobius"/>
    </source>
</evidence>
<evidence type="ECO:0000313" key="3">
    <source>
        <dbReference type="Proteomes" id="UP000234857"/>
    </source>
</evidence>
<dbReference type="Proteomes" id="UP000234857">
    <property type="component" value="Unassembled WGS sequence"/>
</dbReference>
<keyword evidence="1" id="KW-1133">Transmembrane helix</keyword>
<protein>
    <submittedName>
        <fullName evidence="2">Uncharacterized protein</fullName>
    </submittedName>
</protein>
<name>A0A2N5ZDT9_MUIH1</name>
<accession>A0A2N5ZDT9</accession>
<feature type="transmembrane region" description="Helical" evidence="1">
    <location>
        <begin position="60"/>
        <end position="76"/>
    </location>
</feature>
<comment type="caution">
    <text evidence="2">The sequence shown here is derived from an EMBL/GenBank/DDBJ whole genome shotgun (WGS) entry which is preliminary data.</text>
</comment>
<sequence>MNESSIIPLSIITVFLIIAVIFYKLRNTDVKKEMKNTLIDYKTLFFFGIIWVPVGVVLKNWGLIGLGFVFLFTGIVNRKKWNIDDEMHNEKSKKVKMIISIIIGLIMLMVVFIYFKYLSSILLNKEEISLLKIILENKFV</sequence>
<organism evidence="2 3">
    <name type="scientific">Muiribacterium halophilum</name>
    <dbReference type="NCBI Taxonomy" id="2053465"/>
    <lineage>
        <taxon>Bacteria</taxon>
        <taxon>Candidatus Muiribacteriota</taxon>
        <taxon>Candidatus Muiribacteriia</taxon>
        <taxon>Candidatus Muiribacteriales</taxon>
        <taxon>Candidatus Muiribacteriaceae</taxon>
        <taxon>Candidatus Muiribacterium</taxon>
    </lineage>
</organism>
<evidence type="ECO:0000313" key="2">
    <source>
        <dbReference type="EMBL" id="PLX16830.1"/>
    </source>
</evidence>
<dbReference type="EMBL" id="PKTG01000104">
    <property type="protein sequence ID" value="PLX16830.1"/>
    <property type="molecule type" value="Genomic_DNA"/>
</dbReference>
<gene>
    <name evidence="2" type="ORF">C0601_09165</name>
</gene>
<feature type="transmembrane region" description="Helical" evidence="1">
    <location>
        <begin position="6"/>
        <end position="25"/>
    </location>
</feature>
<proteinExistence type="predicted"/>
<reference evidence="2 3" key="1">
    <citation type="submission" date="2017-11" db="EMBL/GenBank/DDBJ databases">
        <title>Genome-resolved metagenomics identifies genetic mobility, metabolic interactions, and unexpected diversity in perchlorate-reducing communities.</title>
        <authorList>
            <person name="Barnum T.P."/>
            <person name="Figueroa I.A."/>
            <person name="Carlstrom C.I."/>
            <person name="Lucas L.N."/>
            <person name="Engelbrektson A.L."/>
            <person name="Coates J.D."/>
        </authorList>
    </citation>
    <scope>NUCLEOTIDE SEQUENCE [LARGE SCALE GENOMIC DNA]</scope>
    <source>
        <strain evidence="2">BM706</strain>
    </source>
</reference>
<feature type="transmembrane region" description="Helical" evidence="1">
    <location>
        <begin position="97"/>
        <end position="115"/>
    </location>
</feature>